<comment type="caution">
    <text evidence="1">The sequence shown here is derived from an EMBL/GenBank/DDBJ whole genome shotgun (WGS) entry which is preliminary data.</text>
</comment>
<dbReference type="InterPro" id="IPR035901">
    <property type="entry name" value="GIY-YIG_endonuc_sf"/>
</dbReference>
<dbReference type="SUPFAM" id="SSF82771">
    <property type="entry name" value="GIY-YIG endonuclease"/>
    <property type="match status" value="1"/>
</dbReference>
<reference evidence="1 2" key="1">
    <citation type="submission" date="2024-09" db="EMBL/GenBank/DDBJ databases">
        <authorList>
            <person name="Sun Q."/>
            <person name="Mori K."/>
        </authorList>
    </citation>
    <scope>NUCLEOTIDE SEQUENCE [LARGE SCALE GENOMIC DNA]</scope>
    <source>
        <strain evidence="1 2">CCM 4839</strain>
    </source>
</reference>
<protein>
    <submittedName>
        <fullName evidence="1">GIY-YIG nuclease family protein</fullName>
    </submittedName>
</protein>
<evidence type="ECO:0000313" key="1">
    <source>
        <dbReference type="EMBL" id="MFC0392184.1"/>
    </source>
</evidence>
<dbReference type="EMBL" id="JBHLVF010000017">
    <property type="protein sequence ID" value="MFC0392184.1"/>
    <property type="molecule type" value="Genomic_DNA"/>
</dbReference>
<dbReference type="Proteomes" id="UP001589818">
    <property type="component" value="Unassembled WGS sequence"/>
</dbReference>
<accession>A0ABV6J8H0</accession>
<proteinExistence type="predicted"/>
<organism evidence="1 2">
    <name type="scientific">Paenibacillus mendelii</name>
    <dbReference type="NCBI Taxonomy" id="206163"/>
    <lineage>
        <taxon>Bacteria</taxon>
        <taxon>Bacillati</taxon>
        <taxon>Bacillota</taxon>
        <taxon>Bacilli</taxon>
        <taxon>Bacillales</taxon>
        <taxon>Paenibacillaceae</taxon>
        <taxon>Paenibacillus</taxon>
    </lineage>
</organism>
<name>A0ABV6J8H0_9BACL</name>
<evidence type="ECO:0000313" key="2">
    <source>
        <dbReference type="Proteomes" id="UP001589818"/>
    </source>
</evidence>
<dbReference type="CDD" id="cd10451">
    <property type="entry name" value="GIY-YIG_LuxR_like"/>
    <property type="match status" value="1"/>
</dbReference>
<gene>
    <name evidence="1" type="ORF">ACFFJ8_12505</name>
</gene>
<keyword evidence="2" id="KW-1185">Reference proteome</keyword>
<dbReference type="Gene3D" id="3.40.1440.10">
    <property type="entry name" value="GIY-YIG endonuclease"/>
    <property type="match status" value="1"/>
</dbReference>
<dbReference type="RefSeq" id="WP_204819299.1">
    <property type="nucleotide sequence ID" value="NZ_JANHOF010000003.1"/>
</dbReference>
<sequence>MNRRKELQNEFGMKKREMGVYQIINRNNGKRYVGSSTTLDSAWKREEFMLQMGSHMNKTLQEDWKQSGGAGFEFEVLAKLKLDDEIRHDYKDILLPAGAGLRSDVIQSYRNELKALEELWLEELQPFEPAGYNRPPRAR</sequence>